<dbReference type="Pfam" id="PF17801">
    <property type="entry name" value="Melibiase_C"/>
    <property type="match status" value="1"/>
</dbReference>
<dbReference type="GO" id="GO:0005975">
    <property type="term" value="P:carbohydrate metabolic process"/>
    <property type="evidence" value="ECO:0007669"/>
    <property type="project" value="InterPro"/>
</dbReference>
<dbReference type="Pfam" id="PF16499">
    <property type="entry name" value="Melibiase_2"/>
    <property type="match status" value="2"/>
</dbReference>
<dbReference type="InterPro" id="IPR041233">
    <property type="entry name" value="Melibiase_C"/>
</dbReference>
<protein>
    <recommendedName>
        <fullName evidence="5">Alpha-galactosidase</fullName>
        <ecNumber evidence="5">3.2.1.22</ecNumber>
    </recommendedName>
    <alternativeName>
        <fullName evidence="5">Melibiase</fullName>
    </alternativeName>
</protein>
<gene>
    <name evidence="8" type="ORF">IAC75_07200</name>
</gene>
<comment type="caution">
    <text evidence="8">The sequence shown here is derived from an EMBL/GenBank/DDBJ whole genome shotgun (WGS) entry which is preliminary data.</text>
</comment>
<dbReference type="InterPro" id="IPR013783">
    <property type="entry name" value="Ig-like_fold"/>
</dbReference>
<dbReference type="GO" id="GO:0004557">
    <property type="term" value="F:alpha-galactosidase activity"/>
    <property type="evidence" value="ECO:0007669"/>
    <property type="project" value="UniProtKB-EC"/>
</dbReference>
<dbReference type="InterPro" id="IPR002241">
    <property type="entry name" value="Glyco_hydro_27"/>
</dbReference>
<feature type="transmembrane region" description="Helical" evidence="6">
    <location>
        <begin position="54"/>
        <end position="72"/>
    </location>
</feature>
<keyword evidence="4 5" id="KW-0326">Glycosidase</keyword>
<keyword evidence="3 5" id="KW-0378">Hydrolase</keyword>
<evidence type="ECO:0000256" key="1">
    <source>
        <dbReference type="ARBA" id="ARBA00009743"/>
    </source>
</evidence>
<organism evidence="8 9">
    <name type="scientific">Candidatus Spyradosoma merdigallinarum</name>
    <dbReference type="NCBI Taxonomy" id="2840950"/>
    <lineage>
        <taxon>Bacteria</taxon>
        <taxon>Pseudomonadati</taxon>
        <taxon>Verrucomicrobiota</taxon>
        <taxon>Opitutia</taxon>
        <taxon>Opitutia incertae sedis</taxon>
        <taxon>Candidatus Spyradosoma</taxon>
    </lineage>
</organism>
<comment type="catalytic activity">
    <reaction evidence="5">
        <text>Hydrolysis of terminal, non-reducing alpha-D-galactose residues in alpha-D-galactosides, including galactose oligosaccharides, galactomannans and galactolipids.</text>
        <dbReference type="EC" id="3.2.1.22"/>
    </reaction>
</comment>
<keyword evidence="2" id="KW-0732">Signal</keyword>
<dbReference type="SUPFAM" id="SSF51011">
    <property type="entry name" value="Glycosyl hydrolase domain"/>
    <property type="match status" value="1"/>
</dbReference>
<dbReference type="EC" id="3.2.1.22" evidence="5"/>
<comment type="similarity">
    <text evidence="1 5">Belongs to the glycosyl hydrolase 27 family.</text>
</comment>
<dbReference type="CDD" id="cd14792">
    <property type="entry name" value="GH27"/>
    <property type="match status" value="1"/>
</dbReference>
<dbReference type="InterPro" id="IPR017853">
    <property type="entry name" value="GH"/>
</dbReference>
<evidence type="ECO:0000256" key="3">
    <source>
        <dbReference type="ARBA" id="ARBA00022801"/>
    </source>
</evidence>
<dbReference type="Gene3D" id="2.60.40.10">
    <property type="entry name" value="Immunoglobulins"/>
    <property type="match status" value="1"/>
</dbReference>
<keyword evidence="6" id="KW-0812">Transmembrane</keyword>
<dbReference type="PANTHER" id="PTHR11452">
    <property type="entry name" value="ALPHA-GALACTOSIDASE/ALPHA-N-ACETYLGALACTOSAMINIDASE"/>
    <property type="match status" value="1"/>
</dbReference>
<dbReference type="InterPro" id="IPR013785">
    <property type="entry name" value="Aldolase_TIM"/>
</dbReference>
<dbReference type="SUPFAM" id="SSF51445">
    <property type="entry name" value="(Trans)glycosidases"/>
    <property type="match status" value="1"/>
</dbReference>
<dbReference type="Gene3D" id="3.20.20.70">
    <property type="entry name" value="Aldolase class I"/>
    <property type="match status" value="1"/>
</dbReference>
<dbReference type="Proteomes" id="UP000886812">
    <property type="component" value="Unassembled WGS sequence"/>
</dbReference>
<reference evidence="8" key="2">
    <citation type="journal article" date="2021" name="PeerJ">
        <title>Extensive microbial diversity within the chicken gut microbiome revealed by metagenomics and culture.</title>
        <authorList>
            <person name="Gilroy R."/>
            <person name="Ravi A."/>
            <person name="Getino M."/>
            <person name="Pursley I."/>
            <person name="Horton D.L."/>
            <person name="Alikhan N.F."/>
            <person name="Baker D."/>
            <person name="Gharbi K."/>
            <person name="Hall N."/>
            <person name="Watson M."/>
            <person name="Adriaenssens E.M."/>
            <person name="Foster-Nyarko E."/>
            <person name="Jarju S."/>
            <person name="Secka A."/>
            <person name="Antonio M."/>
            <person name="Oren A."/>
            <person name="Chaudhuri R.R."/>
            <person name="La Ragione R."/>
            <person name="Hildebrand F."/>
            <person name="Pallen M.J."/>
        </authorList>
    </citation>
    <scope>NUCLEOTIDE SEQUENCE</scope>
    <source>
        <strain evidence="8">10669</strain>
    </source>
</reference>
<feature type="domain" description="Alpha galactosidase C-terminal" evidence="7">
    <location>
        <begin position="494"/>
        <end position="573"/>
    </location>
</feature>
<keyword evidence="5" id="KW-1015">Disulfide bond</keyword>
<dbReference type="PRINTS" id="PR00740">
    <property type="entry name" value="GLHYDRLASE27"/>
</dbReference>
<dbReference type="EMBL" id="DVOG01000190">
    <property type="protein sequence ID" value="HIV04913.1"/>
    <property type="molecule type" value="Genomic_DNA"/>
</dbReference>
<dbReference type="Gene3D" id="2.60.40.1180">
    <property type="entry name" value="Golgi alpha-mannosidase II"/>
    <property type="match status" value="1"/>
</dbReference>
<dbReference type="AlphaFoldDB" id="A0A9D1T1J7"/>
<keyword evidence="6" id="KW-0472">Membrane</keyword>
<evidence type="ECO:0000256" key="5">
    <source>
        <dbReference type="RuleBase" id="RU361168"/>
    </source>
</evidence>
<evidence type="ECO:0000259" key="7">
    <source>
        <dbReference type="Pfam" id="PF17801"/>
    </source>
</evidence>
<accession>A0A9D1T1J7</accession>
<sequence length="577" mass="64599">MTFPRPFDAEKNSAQTTKTIRKTALFPELFFYLEFRMTISVFHHTITDMNSVKFFFVFFILTASALFAGTAIRTPQTSGEPHINGPSVIGVTPGNSFLYKIPVSGDSPIKITVTNLPDGVTLRNGSVLEGKISQPGDYRIKVAASDATASVSRILTIKVGNEIALTPPMGWNSWYCFGESVSDEKIRAVADAFVEQNLIDYGWSYVNIDDCWQGERLKEAPYALTGNEKFPDMKALCDYVHSKGLRIGIYHSPWIGTYAGFRGGSSDSETGSDPSYAEPPGRRLQPGQIFSRYPGVHTHNADRVGKYWLFDEDLKAIADWGFDYIKVDWHPNDVPTARRMHNGVRQSGRDIVLSFSNKAFLKDIPELSKYANLWRTSGDITDLWISLSRISRDLPNWVPFTSSGKYNDPDMLQVGNLGKPNTQSETFRPTGLSREEQYFQVSLWVIAAAPLILSCDVSSLDDFTKGLLTNTEVLAVHQSYPVFPPQVRKRSRTTHIITRETENGTAVCVLNYSEQKKKVTVPFHEWNIGSPGKSGNSQKTATVRDLWRQRNLSPDRMTDDGFTVEIAGHGGELFLIR</sequence>
<evidence type="ECO:0000313" key="9">
    <source>
        <dbReference type="Proteomes" id="UP000886812"/>
    </source>
</evidence>
<evidence type="ECO:0000256" key="4">
    <source>
        <dbReference type="ARBA" id="ARBA00023295"/>
    </source>
</evidence>
<evidence type="ECO:0000256" key="6">
    <source>
        <dbReference type="SAM" id="Phobius"/>
    </source>
</evidence>
<proteinExistence type="inferred from homology"/>
<dbReference type="PANTHER" id="PTHR11452:SF75">
    <property type="entry name" value="ALPHA-GALACTOSIDASE MEL1"/>
    <property type="match status" value="1"/>
</dbReference>
<evidence type="ECO:0000256" key="2">
    <source>
        <dbReference type="ARBA" id="ARBA00022729"/>
    </source>
</evidence>
<evidence type="ECO:0000313" key="8">
    <source>
        <dbReference type="EMBL" id="HIV04913.1"/>
    </source>
</evidence>
<keyword evidence="6" id="KW-1133">Transmembrane helix</keyword>
<name>A0A9D1T1J7_9BACT</name>
<reference evidence="8" key="1">
    <citation type="submission" date="2020-10" db="EMBL/GenBank/DDBJ databases">
        <authorList>
            <person name="Gilroy R."/>
        </authorList>
    </citation>
    <scope>NUCLEOTIDE SEQUENCE</scope>
    <source>
        <strain evidence="8">10669</strain>
    </source>
</reference>
<dbReference type="InterPro" id="IPR013780">
    <property type="entry name" value="Glyco_hydro_b"/>
</dbReference>